<gene>
    <name evidence="1" type="ORF">RGQ30_09800</name>
</gene>
<evidence type="ECO:0000313" key="2">
    <source>
        <dbReference type="Proteomes" id="UP001329151"/>
    </source>
</evidence>
<name>A0AA86J203_9BURK</name>
<protein>
    <submittedName>
        <fullName evidence="1">Uncharacterized protein</fullName>
    </submittedName>
</protein>
<dbReference type="EMBL" id="AP028947">
    <property type="protein sequence ID" value="BET25479.1"/>
    <property type="molecule type" value="Genomic_DNA"/>
</dbReference>
<accession>A0AA86J203</accession>
<dbReference type="AlphaFoldDB" id="A0AA86J203"/>
<keyword evidence="2" id="KW-1185">Reference proteome</keyword>
<proteinExistence type="predicted"/>
<dbReference type="RefSeq" id="WP_130558808.1">
    <property type="nucleotide sequence ID" value="NZ_AP028947.1"/>
</dbReference>
<sequence length="259" mass="28595">MDRNTELRRLAQALHKSAEELTYLDKLDAVALQKLRTNFQNSLLNKFGPVFERIAGAGKLAPDSISATLCTKVFGPAITANMSYFTPMSKAVSLCKLFDAEFMADVAREQIPERAVDMLAELPVEQLKKVTAKLVEQGDFHVLGGFTDYIPEKKALEIMEVIKDPAANLHISFYAQRKDRIAKLAGQLNDDKLIALIAAAFADANLMVEVGLITAEMDAKAQERMARLTDKVNSAFRGLAKAKAEEMGYADRMKAYFAA</sequence>
<organism evidence="1 2">
    <name type="scientific">Limnobacter thiooxidans</name>
    <dbReference type="NCBI Taxonomy" id="131080"/>
    <lineage>
        <taxon>Bacteria</taxon>
        <taxon>Pseudomonadati</taxon>
        <taxon>Pseudomonadota</taxon>
        <taxon>Betaproteobacteria</taxon>
        <taxon>Burkholderiales</taxon>
        <taxon>Burkholderiaceae</taxon>
        <taxon>Limnobacter</taxon>
    </lineage>
</organism>
<dbReference type="KEGG" id="lto:RGQ30_09800"/>
<dbReference type="Proteomes" id="UP001329151">
    <property type="component" value="Chromosome"/>
</dbReference>
<reference evidence="1 2" key="1">
    <citation type="submission" date="2023-10" db="EMBL/GenBank/DDBJ databases">
        <title>Complete Genome Sequence of Limnobacter thiooxidans CS-K2T, Isolated from freshwater lake sediments in Bavaria, Germany.</title>
        <authorList>
            <person name="Naruki M."/>
            <person name="Watanabe A."/>
            <person name="Warashina T."/>
            <person name="Morita T."/>
            <person name="Arakawa K."/>
        </authorList>
    </citation>
    <scope>NUCLEOTIDE SEQUENCE [LARGE SCALE GENOMIC DNA]</scope>
    <source>
        <strain evidence="1 2">CS-K2</strain>
    </source>
</reference>
<evidence type="ECO:0000313" key="1">
    <source>
        <dbReference type="EMBL" id="BET25479.1"/>
    </source>
</evidence>